<comment type="catalytic activity">
    <reaction evidence="11 12">
        <text>NAD(+) + (deoxyribonucleotide)n-3'-hydroxyl + 5'-phospho-(deoxyribonucleotide)m = (deoxyribonucleotide)n+m + AMP + beta-nicotinamide D-nucleotide.</text>
        <dbReference type="EC" id="6.5.1.2"/>
    </reaction>
</comment>
<evidence type="ECO:0000256" key="13">
    <source>
        <dbReference type="SAM" id="Coils"/>
    </source>
</evidence>
<dbReference type="SUPFAM" id="SSF56091">
    <property type="entry name" value="DNA ligase/mRNA capping enzyme, catalytic domain"/>
    <property type="match status" value="1"/>
</dbReference>
<evidence type="ECO:0000256" key="9">
    <source>
        <dbReference type="ARBA" id="ARBA00023204"/>
    </source>
</evidence>
<proteinExistence type="inferred from homology"/>
<keyword evidence="6 12" id="KW-0862">Zinc</keyword>
<evidence type="ECO:0000256" key="2">
    <source>
        <dbReference type="ARBA" id="ARBA00022598"/>
    </source>
</evidence>
<dbReference type="InterPro" id="IPR001357">
    <property type="entry name" value="BRCT_dom"/>
</dbReference>
<dbReference type="SMART" id="SM00292">
    <property type="entry name" value="BRCT"/>
    <property type="match status" value="1"/>
</dbReference>
<evidence type="ECO:0000313" key="15">
    <source>
        <dbReference type="EMBL" id="MBU3803210.1"/>
    </source>
</evidence>
<evidence type="ECO:0000256" key="4">
    <source>
        <dbReference type="ARBA" id="ARBA00022723"/>
    </source>
</evidence>
<dbReference type="InterPro" id="IPR012340">
    <property type="entry name" value="NA-bd_OB-fold"/>
</dbReference>
<dbReference type="Gene3D" id="1.10.287.610">
    <property type="entry name" value="Helix hairpin bin"/>
    <property type="match status" value="1"/>
</dbReference>
<feature type="binding site" evidence="12">
    <location>
        <position position="405"/>
    </location>
    <ligand>
        <name>Zn(2+)</name>
        <dbReference type="ChEBI" id="CHEBI:29105"/>
    </ligand>
</feature>
<dbReference type="SUPFAM" id="SSF50249">
    <property type="entry name" value="Nucleic acid-binding proteins"/>
    <property type="match status" value="1"/>
</dbReference>
<keyword evidence="7 12" id="KW-0460">Magnesium</keyword>
<name>A0A9E2NJM9_9FIRM</name>
<evidence type="ECO:0000256" key="12">
    <source>
        <dbReference type="HAMAP-Rule" id="MF_01588"/>
    </source>
</evidence>
<dbReference type="Pfam" id="PF03120">
    <property type="entry name" value="OB_DNA_ligase"/>
    <property type="match status" value="1"/>
</dbReference>
<dbReference type="AlphaFoldDB" id="A0A9E2NJM9"/>
<dbReference type="GO" id="GO:0006260">
    <property type="term" value="P:DNA replication"/>
    <property type="evidence" value="ECO:0007669"/>
    <property type="project" value="UniProtKB-KW"/>
</dbReference>
<keyword evidence="8 12" id="KW-0520">NAD</keyword>
<dbReference type="Pfam" id="PF12826">
    <property type="entry name" value="HHH_2"/>
    <property type="match status" value="1"/>
</dbReference>
<comment type="function">
    <text evidence="1 12">DNA ligase that catalyzes the formation of phosphodiester linkages between 5'-phosphoryl and 3'-hydroxyl groups in double-stranded DNA using NAD as a coenzyme and as the energy source for the reaction. It is essential for DNA replication and repair of damaged DNA.</text>
</comment>
<feature type="binding site" evidence="12">
    <location>
        <position position="388"/>
    </location>
    <ligand>
        <name>Zn(2+)</name>
        <dbReference type="ChEBI" id="CHEBI:29105"/>
    </ligand>
</feature>
<evidence type="ECO:0000256" key="5">
    <source>
        <dbReference type="ARBA" id="ARBA00022763"/>
    </source>
</evidence>
<dbReference type="SMART" id="SM00278">
    <property type="entry name" value="HhH1"/>
    <property type="match status" value="3"/>
</dbReference>
<dbReference type="SUPFAM" id="SSF52113">
    <property type="entry name" value="BRCT domain"/>
    <property type="match status" value="1"/>
</dbReference>
<evidence type="ECO:0000256" key="10">
    <source>
        <dbReference type="ARBA" id="ARBA00023211"/>
    </source>
</evidence>
<feature type="coiled-coil region" evidence="13">
    <location>
        <begin position="6"/>
        <end position="49"/>
    </location>
</feature>
<dbReference type="CDD" id="cd17748">
    <property type="entry name" value="BRCT_DNA_ligase_like"/>
    <property type="match status" value="1"/>
</dbReference>
<feature type="binding site" evidence="12">
    <location>
        <begin position="81"/>
        <end position="82"/>
    </location>
    <ligand>
        <name>NAD(+)</name>
        <dbReference type="ChEBI" id="CHEBI:57540"/>
    </ligand>
</feature>
<dbReference type="Gene3D" id="1.10.150.20">
    <property type="entry name" value="5' to 3' exonuclease, C-terminal subdomain"/>
    <property type="match status" value="2"/>
</dbReference>
<feature type="binding site" evidence="12">
    <location>
        <position position="126"/>
    </location>
    <ligand>
        <name>NAD(+)</name>
        <dbReference type="ChEBI" id="CHEBI:57540"/>
    </ligand>
</feature>
<keyword evidence="3 12" id="KW-0235">DNA replication</keyword>
<reference evidence="15" key="1">
    <citation type="journal article" date="2021" name="PeerJ">
        <title>Extensive microbial diversity within the chicken gut microbiome revealed by metagenomics and culture.</title>
        <authorList>
            <person name="Gilroy R."/>
            <person name="Ravi A."/>
            <person name="Getino M."/>
            <person name="Pursley I."/>
            <person name="Horton D.L."/>
            <person name="Alikhan N.F."/>
            <person name="Baker D."/>
            <person name="Gharbi K."/>
            <person name="Hall N."/>
            <person name="Watson M."/>
            <person name="Adriaenssens E.M."/>
            <person name="Foster-Nyarko E."/>
            <person name="Jarju S."/>
            <person name="Secka A."/>
            <person name="Antonio M."/>
            <person name="Oren A."/>
            <person name="Chaudhuri R.R."/>
            <person name="La Ragione R."/>
            <person name="Hildebrand F."/>
            <person name="Pallen M.J."/>
        </authorList>
    </citation>
    <scope>NUCLEOTIDE SEQUENCE</scope>
    <source>
        <strain evidence="15">B5-657</strain>
    </source>
</reference>
<dbReference type="EMBL" id="JAHLFQ010000009">
    <property type="protein sequence ID" value="MBU3803210.1"/>
    <property type="molecule type" value="Genomic_DNA"/>
</dbReference>
<organism evidence="15 16">
    <name type="scientific">Candidatus Cellulosilyticum pullistercoris</name>
    <dbReference type="NCBI Taxonomy" id="2838521"/>
    <lineage>
        <taxon>Bacteria</taxon>
        <taxon>Bacillati</taxon>
        <taxon>Bacillota</taxon>
        <taxon>Clostridia</taxon>
        <taxon>Lachnospirales</taxon>
        <taxon>Cellulosilyticaceae</taxon>
        <taxon>Cellulosilyticum</taxon>
    </lineage>
</organism>
<feature type="domain" description="BRCT" evidence="14">
    <location>
        <begin position="571"/>
        <end position="651"/>
    </location>
</feature>
<keyword evidence="10 12" id="KW-0464">Manganese</keyword>
<feature type="binding site" evidence="12">
    <location>
        <position position="385"/>
    </location>
    <ligand>
        <name>Zn(2+)</name>
        <dbReference type="ChEBI" id="CHEBI:29105"/>
    </ligand>
</feature>
<dbReference type="Pfam" id="PF00533">
    <property type="entry name" value="BRCT"/>
    <property type="match status" value="1"/>
</dbReference>
<dbReference type="Pfam" id="PF01653">
    <property type="entry name" value="DNA_ligase_aden"/>
    <property type="match status" value="1"/>
</dbReference>
<dbReference type="NCBIfam" id="TIGR00575">
    <property type="entry name" value="dnlj"/>
    <property type="match status" value="1"/>
</dbReference>
<evidence type="ECO:0000256" key="3">
    <source>
        <dbReference type="ARBA" id="ARBA00022705"/>
    </source>
</evidence>
<keyword evidence="9 12" id="KW-0234">DNA repair</keyword>
<evidence type="ECO:0000259" key="14">
    <source>
        <dbReference type="PROSITE" id="PS50172"/>
    </source>
</evidence>
<dbReference type="InterPro" id="IPR010994">
    <property type="entry name" value="RuvA_2-like"/>
</dbReference>
<evidence type="ECO:0000256" key="1">
    <source>
        <dbReference type="ARBA" id="ARBA00004067"/>
    </source>
</evidence>
<dbReference type="GO" id="GO:0003677">
    <property type="term" value="F:DNA binding"/>
    <property type="evidence" value="ECO:0007669"/>
    <property type="project" value="InterPro"/>
</dbReference>
<gene>
    <name evidence="12 15" type="primary">ligA</name>
    <name evidence="15" type="ORF">H9872_00410</name>
</gene>
<feature type="binding site" evidence="12">
    <location>
        <position position="410"/>
    </location>
    <ligand>
        <name>Zn(2+)</name>
        <dbReference type="ChEBI" id="CHEBI:29105"/>
    </ligand>
</feature>
<comment type="similarity">
    <text evidence="12">Belongs to the NAD-dependent DNA ligase family. LigA subfamily.</text>
</comment>
<dbReference type="InterPro" id="IPR001679">
    <property type="entry name" value="DNA_ligase"/>
</dbReference>
<dbReference type="InterPro" id="IPR036420">
    <property type="entry name" value="BRCT_dom_sf"/>
</dbReference>
<feature type="binding site" evidence="12">
    <location>
        <position position="160"/>
    </location>
    <ligand>
        <name>NAD(+)</name>
        <dbReference type="ChEBI" id="CHEBI:57540"/>
    </ligand>
</feature>
<dbReference type="GO" id="GO:0006281">
    <property type="term" value="P:DNA repair"/>
    <property type="evidence" value="ECO:0007669"/>
    <property type="project" value="UniProtKB-KW"/>
</dbReference>
<dbReference type="SUPFAM" id="SSF47781">
    <property type="entry name" value="RuvA domain 2-like"/>
    <property type="match status" value="1"/>
</dbReference>
<dbReference type="Proteomes" id="UP000824229">
    <property type="component" value="Unassembled WGS sequence"/>
</dbReference>
<dbReference type="InterPro" id="IPR003583">
    <property type="entry name" value="Hlx-hairpin-Hlx_DNA-bd_motif"/>
</dbReference>
<comment type="caution">
    <text evidence="15">The sequence shown here is derived from an EMBL/GenBank/DDBJ whole genome shotgun (WGS) entry which is preliminary data.</text>
</comment>
<dbReference type="InterPro" id="IPR004150">
    <property type="entry name" value="NAD_DNA_ligase_OB"/>
</dbReference>
<protein>
    <recommendedName>
        <fullName evidence="12">DNA ligase</fullName>
        <ecNumber evidence="12">6.5.1.2</ecNumber>
    </recommendedName>
    <alternativeName>
        <fullName evidence="12">Polydeoxyribonucleotide synthase [NAD(+)]</fullName>
    </alternativeName>
</protein>
<dbReference type="InterPro" id="IPR013840">
    <property type="entry name" value="DNAligase_N"/>
</dbReference>
<dbReference type="HAMAP" id="MF_01588">
    <property type="entry name" value="DNA_ligase_A"/>
    <property type="match status" value="1"/>
</dbReference>
<sequence>MKENKMDRMKELVEQLSQAAYAYEQEDREVMTNREYDALYDELKQLEEETGTILSGSVTQKVGYEITSSLPKVTHSKRMLSLDKTKEVSKLKAFLGNEEGLLSWKLDGLTIVCTYEGGKLVSAVTRGNGTVGEEITNNARTFKNLPLTIDEKERLILRGEAIITYADFAKINEGISEADGKYKNPRNLCSGSVRQLNPQITAKRNVRLYAFTLVEGGPDFETKEEQLNWLNRKGFQTVEYRKVTASNVEEAVEYFSKAIDKQEFASDGLVLTYNNRRYSASLGETAKFPKDSIAFKWKDEIVETKLVNIEWNTSRTGLINPVAIFEPVDIEGTTVERASVHNLSILEELKLGIGDRITVYKANMIIPQIAENLTKSNHIEIPEICPVCGAPTEIKQDKQTKTLVCSNSNCKAQRLRAFAHFTTRDAMNIEGLSEATIEKFLERDYLEDFTSLYHLAQYEAEIIEMEGLGKKSFTKLMNSIEKSRDVAIANFIYALGISQVGLGTAKLICKHFNNDLEAMMEAAEEELTAIDGVGPVIAEEFAKYFSLEANKSMVNHLKNELSFKVETNVVLSDSKIANKTFVVTGDVTHFKNRKELQAKIESLGGKVTGSVSKNTDYLINNDSESSSSKNKKAKELGIPILTEEAFLSLIE</sequence>
<dbReference type="Gene3D" id="2.40.50.140">
    <property type="entry name" value="Nucleic acid-binding proteins"/>
    <property type="match status" value="1"/>
</dbReference>
<keyword evidence="4 12" id="KW-0479">Metal-binding</keyword>
<dbReference type="GO" id="GO:0003911">
    <property type="term" value="F:DNA ligase (NAD+) activity"/>
    <property type="evidence" value="ECO:0007669"/>
    <property type="project" value="UniProtKB-UniRule"/>
</dbReference>
<comment type="cofactor">
    <cofactor evidence="12">
        <name>Mg(2+)</name>
        <dbReference type="ChEBI" id="CHEBI:18420"/>
    </cofactor>
    <cofactor evidence="12">
        <name>Mn(2+)</name>
        <dbReference type="ChEBI" id="CHEBI:29035"/>
    </cofactor>
</comment>
<dbReference type="InterPro" id="IPR041663">
    <property type="entry name" value="DisA/LigA_HHH"/>
</dbReference>
<dbReference type="PIRSF" id="PIRSF001604">
    <property type="entry name" value="LigA"/>
    <property type="match status" value="1"/>
</dbReference>
<keyword evidence="13" id="KW-0175">Coiled coil</keyword>
<dbReference type="SMART" id="SM00532">
    <property type="entry name" value="LIGANc"/>
    <property type="match status" value="1"/>
</dbReference>
<dbReference type="InterPro" id="IPR013839">
    <property type="entry name" value="DNAligase_adenylation"/>
</dbReference>
<dbReference type="Gene3D" id="3.40.50.10190">
    <property type="entry name" value="BRCT domain"/>
    <property type="match status" value="1"/>
</dbReference>
<feature type="active site" description="N6-AMP-lysine intermediate" evidence="12">
    <location>
        <position position="105"/>
    </location>
</feature>
<dbReference type="PROSITE" id="PS50172">
    <property type="entry name" value="BRCT"/>
    <property type="match status" value="1"/>
</dbReference>
<comment type="caution">
    <text evidence="12">Lacks conserved residue(s) required for the propagation of feature annotation.</text>
</comment>
<dbReference type="GO" id="GO:0046872">
    <property type="term" value="F:metal ion binding"/>
    <property type="evidence" value="ECO:0007669"/>
    <property type="project" value="UniProtKB-KW"/>
</dbReference>
<feature type="binding site" evidence="12">
    <location>
        <position position="296"/>
    </location>
    <ligand>
        <name>NAD(+)</name>
        <dbReference type="ChEBI" id="CHEBI:57540"/>
    </ligand>
</feature>
<evidence type="ECO:0000256" key="6">
    <source>
        <dbReference type="ARBA" id="ARBA00022833"/>
    </source>
</evidence>
<dbReference type="Gene3D" id="3.30.470.30">
    <property type="entry name" value="DNA ligase/mRNA capping enzyme"/>
    <property type="match status" value="1"/>
</dbReference>
<dbReference type="EC" id="6.5.1.2" evidence="12"/>
<keyword evidence="2 12" id="KW-0436">Ligase</keyword>
<evidence type="ECO:0000313" key="16">
    <source>
        <dbReference type="Proteomes" id="UP000824229"/>
    </source>
</evidence>
<evidence type="ECO:0000256" key="8">
    <source>
        <dbReference type="ARBA" id="ARBA00023027"/>
    </source>
</evidence>
<evidence type="ECO:0000256" key="11">
    <source>
        <dbReference type="ARBA" id="ARBA00034005"/>
    </source>
</evidence>
<dbReference type="NCBIfam" id="NF005932">
    <property type="entry name" value="PRK07956.1"/>
    <property type="match status" value="1"/>
</dbReference>
<evidence type="ECO:0000256" key="7">
    <source>
        <dbReference type="ARBA" id="ARBA00022842"/>
    </source>
</evidence>
<keyword evidence="5 12" id="KW-0227">DNA damage</keyword>
<accession>A0A9E2NJM9</accession>
<reference evidence="15" key="2">
    <citation type="submission" date="2021-04" db="EMBL/GenBank/DDBJ databases">
        <authorList>
            <person name="Gilroy R."/>
        </authorList>
    </citation>
    <scope>NUCLEOTIDE SEQUENCE</scope>
    <source>
        <strain evidence="15">B5-657</strain>
    </source>
</reference>